<keyword evidence="5" id="KW-1185">Reference proteome</keyword>
<feature type="compositionally biased region" description="Pro residues" evidence="1">
    <location>
        <begin position="436"/>
        <end position="446"/>
    </location>
</feature>
<sequence>MRAWRMSPSSLLLSLLQEADASPPDFLCPCDPQPPPQKRPQRRQPHASSSRLPTVSARGLREPVLEPTSNVRYSRAYDPDRFPRRFQQGEDGYYTLVSEYQFNGQSVTCSAQDPGTRTPTTNIDLSSDNGGDTYDATAPTEIPVVNASVDPSMPKGWTDKTGPYPNKTVVIASAVLAAIIAALIFGLILWRQPLKRPGRREGRDSRLRKILEDDSSGSLEKGIPGRDEDPDISRALRSRKRAFARALSRWKSKAKGKAAHHMRARPYSASSLSLDRPSRLASPSRARSPASASSSSSVSLASQSPTRSSSPAPSDVAPPPRETVGELDTRTTRSAPSLPASRRPSRSRSSPPSPPSSPPPPLSPHAPAHQHLPDPEGSLPPSADASSEPDGEQRVLSPPAYRRSYTAQTRPGEGPSAASASEIAPDAYDRKQALPPASPPPPPPLHPRSSVDESASLYDSSDAEACAPDAHPPSESGRDQARRQFALAHVATDEKAVLASIARMASAPDRGHAGDASAPAWDDDGDAFELPEDLLDDTIRAGPSAPPIPSSPPPLPDSLLPRPPSRLQQRSLLDFASAPPLPAPPDGLATSDAPSAPLDAFDDDDDDVLGPTALTGSMVNLPRYER</sequence>
<keyword evidence="2" id="KW-0812">Transmembrane</keyword>
<dbReference type="EMBL" id="KV426281">
    <property type="protein sequence ID" value="KZV83251.1"/>
    <property type="molecule type" value="Genomic_DNA"/>
</dbReference>
<dbReference type="OrthoDB" id="3326619at2759"/>
<feature type="compositionally biased region" description="Pro residues" evidence="1">
    <location>
        <begin position="351"/>
        <end position="364"/>
    </location>
</feature>
<keyword evidence="2" id="KW-0472">Membrane</keyword>
<feature type="chain" id="PRO_5007856185" description="Proteophosphoglycan ppg4" evidence="3">
    <location>
        <begin position="22"/>
        <end position="626"/>
    </location>
</feature>
<gene>
    <name evidence="4" type="ORF">EXIGLDRAFT_728737</name>
</gene>
<evidence type="ECO:0000256" key="2">
    <source>
        <dbReference type="SAM" id="Phobius"/>
    </source>
</evidence>
<keyword evidence="3" id="KW-0732">Signal</keyword>
<feature type="transmembrane region" description="Helical" evidence="2">
    <location>
        <begin position="169"/>
        <end position="190"/>
    </location>
</feature>
<keyword evidence="2" id="KW-1133">Transmembrane helix</keyword>
<feature type="region of interest" description="Disordered" evidence="1">
    <location>
        <begin position="196"/>
        <end position="235"/>
    </location>
</feature>
<feature type="signal peptide" evidence="3">
    <location>
        <begin position="1"/>
        <end position="21"/>
    </location>
</feature>
<name>A0A165CW01_EXIGL</name>
<feature type="compositionally biased region" description="Low complexity" evidence="1">
    <location>
        <begin position="333"/>
        <end position="350"/>
    </location>
</feature>
<feature type="region of interest" description="Disordered" evidence="1">
    <location>
        <begin position="23"/>
        <end position="63"/>
    </location>
</feature>
<feature type="region of interest" description="Disordered" evidence="1">
    <location>
        <begin position="109"/>
        <end position="129"/>
    </location>
</feature>
<dbReference type="Proteomes" id="UP000077266">
    <property type="component" value="Unassembled WGS sequence"/>
</dbReference>
<feature type="compositionally biased region" description="Basic residues" evidence="1">
    <location>
        <begin position="247"/>
        <end position="264"/>
    </location>
</feature>
<proteinExistence type="predicted"/>
<organism evidence="4 5">
    <name type="scientific">Exidia glandulosa HHB12029</name>
    <dbReference type="NCBI Taxonomy" id="1314781"/>
    <lineage>
        <taxon>Eukaryota</taxon>
        <taxon>Fungi</taxon>
        <taxon>Dikarya</taxon>
        <taxon>Basidiomycota</taxon>
        <taxon>Agaricomycotina</taxon>
        <taxon>Agaricomycetes</taxon>
        <taxon>Auriculariales</taxon>
        <taxon>Exidiaceae</taxon>
        <taxon>Exidia</taxon>
    </lineage>
</organism>
<feature type="region of interest" description="Disordered" evidence="1">
    <location>
        <begin position="507"/>
        <end position="626"/>
    </location>
</feature>
<feature type="compositionally biased region" description="Acidic residues" evidence="1">
    <location>
        <begin position="521"/>
        <end position="536"/>
    </location>
</feature>
<feature type="compositionally biased region" description="Low complexity" evidence="1">
    <location>
        <begin position="268"/>
        <end position="315"/>
    </location>
</feature>
<feature type="compositionally biased region" description="Low complexity" evidence="1">
    <location>
        <begin position="565"/>
        <end position="578"/>
    </location>
</feature>
<feature type="compositionally biased region" description="Basic and acidic residues" evidence="1">
    <location>
        <begin position="199"/>
        <end position="212"/>
    </location>
</feature>
<evidence type="ECO:0000313" key="4">
    <source>
        <dbReference type="EMBL" id="KZV83251.1"/>
    </source>
</evidence>
<dbReference type="AlphaFoldDB" id="A0A165CW01"/>
<feature type="compositionally biased region" description="Basic and acidic residues" evidence="1">
    <location>
        <begin position="223"/>
        <end position="234"/>
    </location>
</feature>
<feature type="compositionally biased region" description="Pro residues" evidence="1">
    <location>
        <begin position="544"/>
        <end position="564"/>
    </location>
</feature>
<dbReference type="InParanoid" id="A0A165CW01"/>
<accession>A0A165CW01</accession>
<evidence type="ECO:0000256" key="3">
    <source>
        <dbReference type="SAM" id="SignalP"/>
    </source>
</evidence>
<evidence type="ECO:0000313" key="5">
    <source>
        <dbReference type="Proteomes" id="UP000077266"/>
    </source>
</evidence>
<evidence type="ECO:0008006" key="6">
    <source>
        <dbReference type="Google" id="ProtNLM"/>
    </source>
</evidence>
<reference evidence="4 5" key="1">
    <citation type="journal article" date="2016" name="Mol. Biol. Evol.">
        <title>Comparative Genomics of Early-Diverging Mushroom-Forming Fungi Provides Insights into the Origins of Lignocellulose Decay Capabilities.</title>
        <authorList>
            <person name="Nagy L.G."/>
            <person name="Riley R."/>
            <person name="Tritt A."/>
            <person name="Adam C."/>
            <person name="Daum C."/>
            <person name="Floudas D."/>
            <person name="Sun H."/>
            <person name="Yadav J.S."/>
            <person name="Pangilinan J."/>
            <person name="Larsson K.H."/>
            <person name="Matsuura K."/>
            <person name="Barry K."/>
            <person name="Labutti K."/>
            <person name="Kuo R."/>
            <person name="Ohm R.A."/>
            <person name="Bhattacharya S.S."/>
            <person name="Shirouzu T."/>
            <person name="Yoshinaga Y."/>
            <person name="Martin F.M."/>
            <person name="Grigoriev I.V."/>
            <person name="Hibbett D.S."/>
        </authorList>
    </citation>
    <scope>NUCLEOTIDE SEQUENCE [LARGE SCALE GENOMIC DNA]</scope>
    <source>
        <strain evidence="4 5">HHB12029</strain>
    </source>
</reference>
<protein>
    <recommendedName>
        <fullName evidence="6">Proteophosphoglycan ppg4</fullName>
    </recommendedName>
</protein>
<evidence type="ECO:0000256" key="1">
    <source>
        <dbReference type="SAM" id="MobiDB-lite"/>
    </source>
</evidence>
<feature type="region of interest" description="Disordered" evidence="1">
    <location>
        <begin position="247"/>
        <end position="487"/>
    </location>
</feature>
<feature type="compositionally biased region" description="Low complexity" evidence="1">
    <location>
        <begin position="586"/>
        <end position="599"/>
    </location>
</feature>